<evidence type="ECO:0000256" key="2">
    <source>
        <dbReference type="SAM" id="Phobius"/>
    </source>
</evidence>
<sequence length="61" mass="6525">MEAAGIEPAKDSPSTCERGLPPLVTRRGDRDLRLLAGLVLSVVLVLAAFALAVYWMARGTE</sequence>
<keyword evidence="4" id="KW-1185">Reference proteome</keyword>
<gene>
    <name evidence="3" type="ORF">Gocc_2873</name>
</gene>
<keyword evidence="2" id="KW-1133">Transmembrane helix</keyword>
<keyword evidence="2" id="KW-0812">Transmembrane</keyword>
<evidence type="ECO:0000256" key="1">
    <source>
        <dbReference type="SAM" id="MobiDB-lite"/>
    </source>
</evidence>
<accession>A0A7M2YSY2</accession>
<proteinExistence type="predicted"/>
<reference evidence="4" key="2">
    <citation type="journal article" date="2019" name="MicrobiologyOpen">
        <title>High-quality draft genome sequence of Gaiella occulta isolated from a 150 meter deep mineral water borehole and comparison with the genome sequences of other deep-branching lineages of the phylum Actinobacteria.</title>
        <authorList>
            <person name="Severino R."/>
            <person name="Froufe H.J.C."/>
            <person name="Barroso C."/>
            <person name="Albuquerque L."/>
            <person name="Lobo-da-Cunha A."/>
            <person name="da Costa M.S."/>
            <person name="Egas C."/>
        </authorList>
    </citation>
    <scope>NUCLEOTIDE SEQUENCE [LARGE SCALE GENOMIC DNA]</scope>
    <source>
        <strain evidence="4">F2-233</strain>
    </source>
</reference>
<feature type="transmembrane region" description="Helical" evidence="2">
    <location>
        <begin position="34"/>
        <end position="57"/>
    </location>
</feature>
<evidence type="ECO:0000313" key="3">
    <source>
        <dbReference type="EMBL" id="RDI73273.1"/>
    </source>
</evidence>
<organism evidence="3 4">
    <name type="scientific">Gaiella occulta</name>
    <dbReference type="NCBI Taxonomy" id="1002870"/>
    <lineage>
        <taxon>Bacteria</taxon>
        <taxon>Bacillati</taxon>
        <taxon>Actinomycetota</taxon>
        <taxon>Thermoleophilia</taxon>
        <taxon>Gaiellales</taxon>
        <taxon>Gaiellaceae</taxon>
        <taxon>Gaiella</taxon>
    </lineage>
</organism>
<protein>
    <submittedName>
        <fullName evidence="3">Uncharacterized protein</fullName>
    </submittedName>
</protein>
<feature type="region of interest" description="Disordered" evidence="1">
    <location>
        <begin position="1"/>
        <end position="22"/>
    </location>
</feature>
<reference evidence="3 4" key="1">
    <citation type="submission" date="2018-07" db="EMBL/GenBank/DDBJ databases">
        <title>High-quality-draft genome sequence of Gaiella occulta.</title>
        <authorList>
            <person name="Severino R."/>
            <person name="Froufe H.J.C."/>
            <person name="Rainey F.A."/>
            <person name="Barroso C."/>
            <person name="Albuquerque L."/>
            <person name="Lobo-Da-Cunha A."/>
            <person name="Da Costa M.S."/>
            <person name="Egas C."/>
        </authorList>
    </citation>
    <scope>NUCLEOTIDE SEQUENCE [LARGE SCALE GENOMIC DNA]</scope>
    <source>
        <strain evidence="3 4">F2-233</strain>
    </source>
</reference>
<comment type="caution">
    <text evidence="3">The sequence shown here is derived from an EMBL/GenBank/DDBJ whole genome shotgun (WGS) entry which is preliminary data.</text>
</comment>
<keyword evidence="2" id="KW-0472">Membrane</keyword>
<evidence type="ECO:0000313" key="4">
    <source>
        <dbReference type="Proteomes" id="UP000254134"/>
    </source>
</evidence>
<name>A0A7M2YSY2_9ACTN</name>
<dbReference type="Proteomes" id="UP000254134">
    <property type="component" value="Unassembled WGS sequence"/>
</dbReference>
<dbReference type="AlphaFoldDB" id="A0A7M2YSY2"/>
<dbReference type="EMBL" id="QQZY01000010">
    <property type="protein sequence ID" value="RDI73273.1"/>
    <property type="molecule type" value="Genomic_DNA"/>
</dbReference>